<feature type="region of interest" description="Disordered" evidence="1">
    <location>
        <begin position="53"/>
        <end position="75"/>
    </location>
</feature>
<feature type="transmembrane region" description="Helical" evidence="2">
    <location>
        <begin position="16"/>
        <end position="35"/>
    </location>
</feature>
<reference evidence="3" key="1">
    <citation type="submission" date="2020-12" db="EMBL/GenBank/DDBJ databases">
        <title>The genome sequence of Inhella sp. 1Y17.</title>
        <authorList>
            <person name="Liu Y."/>
        </authorList>
    </citation>
    <scope>NUCLEOTIDE SEQUENCE</scope>
    <source>
        <strain evidence="3">1Y17</strain>
    </source>
</reference>
<sequence length="214" mass="22837">MNFAQENQAGSRMTSFGIVILLHVLMIWALASGLARKVVEAVKGPIETKVIEEVKPPPPEPEKIVPPPPDLKAPPPPFVPLPEIQVQAPPPPNAPVVQNTTPAPAVDVRPAPPPAPVQAPPAAPVPTGKVSAGMLCPTLVKPEMPGINYEGVAEYKVLGTVKGGRVVAVEVAVKRGVPDRRAQRQLITAIENAVREYKCTTDGVFEQEFVFKIE</sequence>
<name>A0A931NIL7_9BURK</name>
<gene>
    <name evidence="3" type="ORF">I7X39_12465</name>
</gene>
<keyword evidence="2" id="KW-1133">Transmembrane helix</keyword>
<keyword evidence="2" id="KW-0812">Transmembrane</keyword>
<dbReference type="Proteomes" id="UP000613266">
    <property type="component" value="Unassembled WGS sequence"/>
</dbReference>
<keyword evidence="4" id="KW-1185">Reference proteome</keyword>
<accession>A0A931NIL7</accession>
<evidence type="ECO:0000256" key="2">
    <source>
        <dbReference type="SAM" id="Phobius"/>
    </source>
</evidence>
<comment type="caution">
    <text evidence="3">The sequence shown here is derived from an EMBL/GenBank/DDBJ whole genome shotgun (WGS) entry which is preliminary data.</text>
</comment>
<proteinExistence type="predicted"/>
<dbReference type="EMBL" id="JAEDAK010000008">
    <property type="protein sequence ID" value="MBH9577715.1"/>
    <property type="molecule type" value="Genomic_DNA"/>
</dbReference>
<feature type="compositionally biased region" description="Basic and acidic residues" evidence="1">
    <location>
        <begin position="53"/>
        <end position="63"/>
    </location>
</feature>
<protein>
    <submittedName>
        <fullName evidence="3">Energy transducer TonB</fullName>
    </submittedName>
</protein>
<dbReference type="AlphaFoldDB" id="A0A931NIL7"/>
<evidence type="ECO:0000256" key="1">
    <source>
        <dbReference type="SAM" id="MobiDB-lite"/>
    </source>
</evidence>
<feature type="compositionally biased region" description="Pro residues" evidence="1">
    <location>
        <begin position="64"/>
        <end position="75"/>
    </location>
</feature>
<dbReference type="RefSeq" id="WP_198111491.1">
    <property type="nucleotide sequence ID" value="NZ_JAEDAK010000008.1"/>
</dbReference>
<evidence type="ECO:0000313" key="3">
    <source>
        <dbReference type="EMBL" id="MBH9577715.1"/>
    </source>
</evidence>
<organism evidence="3 4">
    <name type="scientific">Inhella proteolytica</name>
    <dbReference type="NCBI Taxonomy" id="2795029"/>
    <lineage>
        <taxon>Bacteria</taxon>
        <taxon>Pseudomonadati</taxon>
        <taxon>Pseudomonadota</taxon>
        <taxon>Betaproteobacteria</taxon>
        <taxon>Burkholderiales</taxon>
        <taxon>Sphaerotilaceae</taxon>
        <taxon>Inhella</taxon>
    </lineage>
</organism>
<evidence type="ECO:0000313" key="4">
    <source>
        <dbReference type="Proteomes" id="UP000613266"/>
    </source>
</evidence>
<keyword evidence="2" id="KW-0472">Membrane</keyword>